<name>A0AA43TUZ5_9LECA</name>
<evidence type="ECO:0000313" key="2">
    <source>
        <dbReference type="EMBL" id="MDI1489048.1"/>
    </source>
</evidence>
<evidence type="ECO:0000313" key="3">
    <source>
        <dbReference type="Proteomes" id="UP001161017"/>
    </source>
</evidence>
<accession>A0AA43TUZ5</accession>
<feature type="region of interest" description="Disordered" evidence="1">
    <location>
        <begin position="776"/>
        <end position="795"/>
    </location>
</feature>
<organism evidence="2 3">
    <name type="scientific">Ramalina farinacea</name>
    <dbReference type="NCBI Taxonomy" id="258253"/>
    <lineage>
        <taxon>Eukaryota</taxon>
        <taxon>Fungi</taxon>
        <taxon>Dikarya</taxon>
        <taxon>Ascomycota</taxon>
        <taxon>Pezizomycotina</taxon>
        <taxon>Lecanoromycetes</taxon>
        <taxon>OSLEUM clade</taxon>
        <taxon>Lecanoromycetidae</taxon>
        <taxon>Lecanorales</taxon>
        <taxon>Lecanorineae</taxon>
        <taxon>Ramalinaceae</taxon>
        <taxon>Ramalina</taxon>
    </lineage>
</organism>
<protein>
    <submittedName>
        <fullName evidence="2">Uncharacterized protein</fullName>
    </submittedName>
</protein>
<gene>
    <name evidence="2" type="ORF">OHK93_008325</name>
</gene>
<dbReference type="PANTHER" id="PTHR21705">
    <property type="entry name" value="RAI16 PROTEIN-RELATED"/>
    <property type="match status" value="1"/>
</dbReference>
<proteinExistence type="predicted"/>
<feature type="region of interest" description="Disordered" evidence="1">
    <location>
        <begin position="628"/>
        <end position="747"/>
    </location>
</feature>
<comment type="caution">
    <text evidence="2">The sequence shown here is derived from an EMBL/GenBank/DDBJ whole genome shotgun (WGS) entry which is preliminary data.</text>
</comment>
<feature type="compositionally biased region" description="Polar residues" evidence="1">
    <location>
        <begin position="714"/>
        <end position="735"/>
    </location>
</feature>
<dbReference type="AlphaFoldDB" id="A0AA43TUZ5"/>
<dbReference type="EMBL" id="JAPUFD010000008">
    <property type="protein sequence ID" value="MDI1489048.1"/>
    <property type="molecule type" value="Genomic_DNA"/>
</dbReference>
<evidence type="ECO:0000256" key="1">
    <source>
        <dbReference type="SAM" id="MobiDB-lite"/>
    </source>
</evidence>
<reference evidence="2" key="1">
    <citation type="journal article" date="2023" name="Genome Biol. Evol.">
        <title>First Whole Genome Sequence and Flow Cytometry Genome Size Data for the Lichen-Forming Fungus Ramalina farinacea (Ascomycota).</title>
        <authorList>
            <person name="Llewellyn T."/>
            <person name="Mian S."/>
            <person name="Hill R."/>
            <person name="Leitch I.J."/>
            <person name="Gaya E."/>
        </authorList>
    </citation>
    <scope>NUCLEOTIDE SEQUENCE</scope>
    <source>
        <strain evidence="2">LIQ254RAFAR</strain>
    </source>
</reference>
<feature type="compositionally biased region" description="Low complexity" evidence="1">
    <location>
        <begin position="671"/>
        <end position="687"/>
    </location>
</feature>
<dbReference type="InterPro" id="IPR019384">
    <property type="entry name" value="FHIP"/>
</dbReference>
<dbReference type="PANTHER" id="PTHR21705:SF11">
    <property type="entry name" value="FHIP FAMILY PROTEIN CG3558"/>
    <property type="match status" value="1"/>
</dbReference>
<feature type="compositionally biased region" description="Polar residues" evidence="1">
    <location>
        <begin position="628"/>
        <end position="638"/>
    </location>
</feature>
<dbReference type="Pfam" id="PF10257">
    <property type="entry name" value="RAI16-like"/>
    <property type="match status" value="1"/>
</dbReference>
<dbReference type="Proteomes" id="UP001161017">
    <property type="component" value="Unassembled WGS sequence"/>
</dbReference>
<feature type="compositionally biased region" description="Basic and acidic residues" evidence="1">
    <location>
        <begin position="776"/>
        <end position="787"/>
    </location>
</feature>
<sequence length="847" mass="93826">MHLPKTLRPPNLSSTIFKPSDRFFRMRFKDRCRTFVQGITIASLAAIYPDEGIFQETLSIFKLLLDSEEGDFLRDKGFADALIGFIGTITSAVIPVDLEAKVVEVLFSVAAKLRLDAELLPAWFRPRKAGWAFPSSETQLHMEKEDFPLFYLTLDYVHHDGRAGDFARTGLLYLIESAAHSTSLEQWIIESDLATLMASGLGALYSQLSRKLVLAFDGELSSTEESVDIARPRTPADAERTTSPQFKAHLATFLSYLVFWQDVLEHCSSSDVKRSLLDHFKFLFLQQLLYPSLIESSDRDGGSSVAVLTYLKCIIESIDHPDLVQLTFEYLLAIPEATPEDKAPVRPTSLARRRRSQNLIASLAQGQEKPLPDLFNLDDLVLGSLGSNNQQTVTATLRLISTMLRTHHQYNVSLIKTSKLVALTPRSLDVQEQNLAILRSVIQNLMDNPNLSESYEVHLEDAQNSLEGHACSLQLLALPEPDSFSPLNRPEKGQNATYANMKSDDPILQSLIALLEDFLVNEVDTNLSLTYAFSTIASCARRGLDDWLLETSGTIEYPPPAEKAVGSHKASDLSVSAGDRADVIGATSNQGVRTTTPVFAALERLVKQVDALRQRLDQFDDHLFQHRNSLKQSETNQHLRTDPAVQRTSEESARIPHRSAALIGSISQRLASETSTAAGSSASSPRGRPLDAPSPTLVGRLNHLRLSPSRKPPLNQTSRNASPSTPAARNISPSPLRNDMLPDNAPFRTDEANVASEAKATESDPLQQKIKIKVHRASERDLPDVRSEASSVRSSSMTSEPVEQFKEVTLSRVLTNIVILQEFVLELLAIVEVRASLFGEVRYEKAE</sequence>
<keyword evidence="3" id="KW-1185">Reference proteome</keyword>